<sequence length="65" mass="6852">MSFVNARHEIAAPGTKAKPPLTSTNLSISSLITMENSSGDSESSDFCGVEWVPVCRQSAHALSLS</sequence>
<dbReference type="AlphaFoldDB" id="A0A085NM56"/>
<dbReference type="EMBL" id="KL367487">
    <property type="protein sequence ID" value="KFD70552.1"/>
    <property type="molecule type" value="Genomic_DNA"/>
</dbReference>
<feature type="compositionally biased region" description="Basic and acidic residues" evidence="1">
    <location>
        <begin position="1"/>
        <end position="10"/>
    </location>
</feature>
<name>A0A085NM56_9BILA</name>
<keyword evidence="4" id="KW-1185">Reference proteome</keyword>
<organism evidence="3">
    <name type="scientific">Trichuris suis</name>
    <name type="common">pig whipworm</name>
    <dbReference type="NCBI Taxonomy" id="68888"/>
    <lineage>
        <taxon>Eukaryota</taxon>
        <taxon>Metazoa</taxon>
        <taxon>Ecdysozoa</taxon>
        <taxon>Nematoda</taxon>
        <taxon>Enoplea</taxon>
        <taxon>Dorylaimia</taxon>
        <taxon>Trichinellida</taxon>
        <taxon>Trichuridae</taxon>
        <taxon>Trichuris</taxon>
    </lineage>
</organism>
<proteinExistence type="predicted"/>
<reference evidence="3 4" key="1">
    <citation type="journal article" date="2014" name="Nat. Genet.">
        <title>Genome and transcriptome of the porcine whipworm Trichuris suis.</title>
        <authorList>
            <person name="Jex A.R."/>
            <person name="Nejsum P."/>
            <person name="Schwarz E.M."/>
            <person name="Hu L."/>
            <person name="Young N.D."/>
            <person name="Hall R.S."/>
            <person name="Korhonen P.K."/>
            <person name="Liao S."/>
            <person name="Thamsborg S."/>
            <person name="Xia J."/>
            <person name="Xu P."/>
            <person name="Wang S."/>
            <person name="Scheerlinck J.P."/>
            <person name="Hofmann A."/>
            <person name="Sternberg P.W."/>
            <person name="Wang J."/>
            <person name="Gasser R.B."/>
        </authorList>
    </citation>
    <scope>NUCLEOTIDE SEQUENCE [LARGE SCALE GENOMIC DNA]</scope>
    <source>
        <strain evidence="3">DCEP-RM93F</strain>
        <strain evidence="2">DCEP-RM93M</strain>
    </source>
</reference>
<evidence type="ECO:0000313" key="2">
    <source>
        <dbReference type="EMBL" id="KFD58287.1"/>
    </source>
</evidence>
<dbReference type="EMBL" id="KL363185">
    <property type="protein sequence ID" value="KFD58287.1"/>
    <property type="molecule type" value="Genomic_DNA"/>
</dbReference>
<evidence type="ECO:0000256" key="1">
    <source>
        <dbReference type="SAM" id="MobiDB-lite"/>
    </source>
</evidence>
<evidence type="ECO:0000313" key="4">
    <source>
        <dbReference type="Proteomes" id="UP000030764"/>
    </source>
</evidence>
<feature type="region of interest" description="Disordered" evidence="1">
    <location>
        <begin position="1"/>
        <end position="20"/>
    </location>
</feature>
<evidence type="ECO:0000313" key="3">
    <source>
        <dbReference type="EMBL" id="KFD70552.1"/>
    </source>
</evidence>
<dbReference type="Proteomes" id="UP000030764">
    <property type="component" value="Unassembled WGS sequence"/>
</dbReference>
<dbReference type="Proteomes" id="UP000030758">
    <property type="component" value="Unassembled WGS sequence"/>
</dbReference>
<accession>A0A085NM56</accession>
<protein>
    <submittedName>
        <fullName evidence="3">Uncharacterized protein</fullName>
    </submittedName>
</protein>
<gene>
    <name evidence="2" type="ORF">M513_01050</name>
    <name evidence="3" type="ORF">M514_01050</name>
</gene>